<dbReference type="EMBL" id="CAKXAJ010025322">
    <property type="protein sequence ID" value="CAH2238165.1"/>
    <property type="molecule type" value="Genomic_DNA"/>
</dbReference>
<dbReference type="InterPro" id="IPR002048">
    <property type="entry name" value="EF_hand_dom"/>
</dbReference>
<organism evidence="4 5">
    <name type="scientific">Pararge aegeria aegeria</name>
    <dbReference type="NCBI Taxonomy" id="348720"/>
    <lineage>
        <taxon>Eukaryota</taxon>
        <taxon>Metazoa</taxon>
        <taxon>Ecdysozoa</taxon>
        <taxon>Arthropoda</taxon>
        <taxon>Hexapoda</taxon>
        <taxon>Insecta</taxon>
        <taxon>Pterygota</taxon>
        <taxon>Neoptera</taxon>
        <taxon>Endopterygota</taxon>
        <taxon>Lepidoptera</taxon>
        <taxon>Glossata</taxon>
        <taxon>Ditrysia</taxon>
        <taxon>Papilionoidea</taxon>
        <taxon>Nymphalidae</taxon>
        <taxon>Satyrinae</taxon>
        <taxon>Satyrini</taxon>
        <taxon>Parargina</taxon>
        <taxon>Pararge</taxon>
    </lineage>
</organism>
<protein>
    <submittedName>
        <fullName evidence="4">Jg22093 protein</fullName>
    </submittedName>
</protein>
<keyword evidence="5" id="KW-1185">Reference proteome</keyword>
<dbReference type="GO" id="GO:0005509">
    <property type="term" value="F:calcium ion binding"/>
    <property type="evidence" value="ECO:0007669"/>
    <property type="project" value="InterPro"/>
</dbReference>
<keyword evidence="1" id="KW-0677">Repeat</keyword>
<dbReference type="GO" id="GO:0016460">
    <property type="term" value="C:myosin II complex"/>
    <property type="evidence" value="ECO:0007669"/>
    <property type="project" value="TreeGrafter"/>
</dbReference>
<dbReference type="Pfam" id="PF13499">
    <property type="entry name" value="EF-hand_7"/>
    <property type="match status" value="1"/>
</dbReference>
<dbReference type="SUPFAM" id="SSF47473">
    <property type="entry name" value="EF-hand"/>
    <property type="match status" value="1"/>
</dbReference>
<dbReference type="PROSITE" id="PS00018">
    <property type="entry name" value="EF_HAND_1"/>
    <property type="match status" value="2"/>
</dbReference>
<reference evidence="4" key="1">
    <citation type="submission" date="2022-03" db="EMBL/GenBank/DDBJ databases">
        <authorList>
            <person name="Lindestad O."/>
        </authorList>
    </citation>
    <scope>NUCLEOTIDE SEQUENCE</scope>
</reference>
<keyword evidence="2" id="KW-0106">Calcium</keyword>
<name>A0A8S4RKV9_9NEOP</name>
<dbReference type="AlphaFoldDB" id="A0A8S4RKV9"/>
<dbReference type="Proteomes" id="UP000838756">
    <property type="component" value="Unassembled WGS sequence"/>
</dbReference>
<accession>A0A8S4RKV9</accession>
<proteinExistence type="predicted"/>
<dbReference type="PROSITE" id="PS50222">
    <property type="entry name" value="EF_HAND_2"/>
    <property type="match status" value="2"/>
</dbReference>
<dbReference type="InterPro" id="IPR011992">
    <property type="entry name" value="EF-hand-dom_pair"/>
</dbReference>
<feature type="domain" description="EF-hand" evidence="3">
    <location>
        <begin position="158"/>
        <end position="193"/>
    </location>
</feature>
<evidence type="ECO:0000259" key="3">
    <source>
        <dbReference type="PROSITE" id="PS50222"/>
    </source>
</evidence>
<dbReference type="FunFam" id="1.10.238.10:FF:000178">
    <property type="entry name" value="Calmodulin-2 A"/>
    <property type="match status" value="1"/>
</dbReference>
<dbReference type="InterPro" id="IPR050230">
    <property type="entry name" value="CALM/Myosin/TropC-like"/>
</dbReference>
<dbReference type="CDD" id="cd00051">
    <property type="entry name" value="EFh"/>
    <property type="match status" value="1"/>
</dbReference>
<dbReference type="SMART" id="SM00054">
    <property type="entry name" value="EFh"/>
    <property type="match status" value="2"/>
</dbReference>
<evidence type="ECO:0000256" key="2">
    <source>
        <dbReference type="ARBA" id="ARBA00022837"/>
    </source>
</evidence>
<dbReference type="OrthoDB" id="26525at2759"/>
<feature type="domain" description="EF-hand" evidence="3">
    <location>
        <begin position="122"/>
        <end position="157"/>
    </location>
</feature>
<evidence type="ECO:0000313" key="5">
    <source>
        <dbReference type="Proteomes" id="UP000838756"/>
    </source>
</evidence>
<gene>
    <name evidence="4" type="primary">jg22093</name>
    <name evidence="4" type="ORF">PAEG_LOCUS15312</name>
</gene>
<comment type="caution">
    <text evidence="4">The sequence shown here is derived from an EMBL/GenBank/DDBJ whole genome shotgun (WGS) entry which is preliminary data.</text>
</comment>
<evidence type="ECO:0000313" key="4">
    <source>
        <dbReference type="EMBL" id="CAH2238165.1"/>
    </source>
</evidence>
<evidence type="ECO:0000256" key="1">
    <source>
        <dbReference type="ARBA" id="ARBA00022737"/>
    </source>
</evidence>
<dbReference type="Gene3D" id="1.10.238.10">
    <property type="entry name" value="EF-hand"/>
    <property type="match status" value="2"/>
</dbReference>
<dbReference type="PANTHER" id="PTHR23048:SF0">
    <property type="entry name" value="CALMODULIN LIKE 3"/>
    <property type="match status" value="1"/>
</dbReference>
<sequence length="299" mass="34374">MAQTVKTDDRYNKEYRRLRRVTKDLTTRQFSDRGPLRQSADELDGTNLTSKQLLVTREVPSLCFCRQAALLQCCVQLWRLDIKRTYSVFEKSRRSFEWFCDTITNFVNEVRHQQEPIIKSMLLISEFKEAFMLFDKDEDGTITMAELGVVMRSLGQRPSETELRDMVKEVDQDGNGTIEFNEFLQMMSKKMRGADGEDELREAFRVCDNTDIEKLVCRAKAEQRSPPTAAMSLFGPHQIRGERNSDIVAMTRPVVACRHSVRFAGMYASVTFTGGCGTSLMSPNELINVQYERPAQSDR</sequence>
<dbReference type="InterPro" id="IPR018247">
    <property type="entry name" value="EF_Hand_1_Ca_BS"/>
</dbReference>
<dbReference type="PANTHER" id="PTHR23048">
    <property type="entry name" value="MYOSIN LIGHT CHAIN 1, 3"/>
    <property type="match status" value="1"/>
</dbReference>